<dbReference type="Gene3D" id="3.90.550.10">
    <property type="entry name" value="Spore Coat Polysaccharide Biosynthesis Protein SpsA, Chain A"/>
    <property type="match status" value="1"/>
</dbReference>
<dbReference type="OrthoDB" id="9785185at2"/>
<dbReference type="Proteomes" id="UP000282311">
    <property type="component" value="Unassembled WGS sequence"/>
</dbReference>
<dbReference type="Pfam" id="PF00535">
    <property type="entry name" value="Glycos_transf_2"/>
    <property type="match status" value="1"/>
</dbReference>
<gene>
    <name evidence="3" type="ORF">D7M11_17695</name>
</gene>
<keyword evidence="4" id="KW-1185">Reference proteome</keyword>
<comment type="caution">
    <text evidence="3">The sequence shown here is derived from an EMBL/GenBank/DDBJ whole genome shotgun (WGS) entry which is preliminary data.</text>
</comment>
<dbReference type="AlphaFoldDB" id="A0A3B0CC06"/>
<dbReference type="PANTHER" id="PTHR22916:SF3">
    <property type="entry name" value="UDP-GLCNAC:BETAGAL BETA-1,3-N-ACETYLGLUCOSAMINYLTRANSFERASE-LIKE PROTEIN 1"/>
    <property type="match status" value="1"/>
</dbReference>
<evidence type="ECO:0000313" key="4">
    <source>
        <dbReference type="Proteomes" id="UP000282311"/>
    </source>
</evidence>
<accession>A0A3B0CC06</accession>
<dbReference type="PANTHER" id="PTHR22916">
    <property type="entry name" value="GLYCOSYLTRANSFERASE"/>
    <property type="match status" value="1"/>
</dbReference>
<dbReference type="EMBL" id="RBAH01000012">
    <property type="protein sequence ID" value="RKN82181.1"/>
    <property type="molecule type" value="Genomic_DNA"/>
</dbReference>
<dbReference type="SUPFAM" id="SSF53448">
    <property type="entry name" value="Nucleotide-diphospho-sugar transferases"/>
    <property type="match status" value="1"/>
</dbReference>
<evidence type="ECO:0000259" key="2">
    <source>
        <dbReference type="Pfam" id="PF00535"/>
    </source>
</evidence>
<dbReference type="InterPro" id="IPR001173">
    <property type="entry name" value="Glyco_trans_2-like"/>
</dbReference>
<dbReference type="GO" id="GO:0016758">
    <property type="term" value="F:hexosyltransferase activity"/>
    <property type="evidence" value="ECO:0007669"/>
    <property type="project" value="UniProtKB-ARBA"/>
</dbReference>
<evidence type="ECO:0000256" key="1">
    <source>
        <dbReference type="ARBA" id="ARBA00006739"/>
    </source>
</evidence>
<sequence length="299" mass="34572">MFTKRGKVAIITRTKNRNILLKRALESVVNQTFSDWIMVIVNDGGDSGEIDKLVESYQEKFTEKITVIHNQTSIGMEAASNKGIQNSSSEYVVIHDDDDSWHKDFLKTTIGYMDQCPYDNVKGVITHSIKVVEKIDNDKVIELRKAPFNSSLDSITLYRMCASNLFPPISFLYKRSVFDEIGMYNSDLPVLGDWDFNLRFMGKFDIHVIKDSLAFYHHRLVSKSSDYSNSVIGGIDKHKMYDTILRNKYLRDDISKNKIGIGLLVNISKSVEEINRRFFLFDRVINYAKYKLKKFPFIK</sequence>
<feature type="domain" description="Glycosyltransferase 2-like" evidence="2">
    <location>
        <begin position="10"/>
        <end position="181"/>
    </location>
</feature>
<name>A0A3B0CC06_9BACL</name>
<organism evidence="3 4">
    <name type="scientific">Paenibacillus ginsengarvi</name>
    <dbReference type="NCBI Taxonomy" id="400777"/>
    <lineage>
        <taxon>Bacteria</taxon>
        <taxon>Bacillati</taxon>
        <taxon>Bacillota</taxon>
        <taxon>Bacilli</taxon>
        <taxon>Bacillales</taxon>
        <taxon>Paenibacillaceae</taxon>
        <taxon>Paenibacillus</taxon>
    </lineage>
</organism>
<comment type="similarity">
    <text evidence="1">Belongs to the glycosyltransferase 2 family.</text>
</comment>
<reference evidence="3 4" key="1">
    <citation type="journal article" date="2007" name="Int. J. Syst. Evol. Microbiol.">
        <title>Paenibacillus ginsengarvi sp. nov., isolated from soil from ginseng cultivation.</title>
        <authorList>
            <person name="Yoon M.H."/>
            <person name="Ten L.N."/>
            <person name="Im W.T."/>
        </authorList>
    </citation>
    <scope>NUCLEOTIDE SEQUENCE [LARGE SCALE GENOMIC DNA]</scope>
    <source>
        <strain evidence="3 4">KCTC 13059</strain>
    </source>
</reference>
<keyword evidence="3" id="KW-0808">Transferase</keyword>
<dbReference type="InterPro" id="IPR029044">
    <property type="entry name" value="Nucleotide-diphossugar_trans"/>
</dbReference>
<protein>
    <submittedName>
        <fullName evidence="3">Glycosyltransferase family 2 protein</fullName>
    </submittedName>
</protein>
<proteinExistence type="inferred from homology"/>
<evidence type="ECO:0000313" key="3">
    <source>
        <dbReference type="EMBL" id="RKN82181.1"/>
    </source>
</evidence>